<feature type="transmembrane region" description="Helical" evidence="8">
    <location>
        <begin position="130"/>
        <end position="151"/>
    </location>
</feature>
<feature type="transmembrane region" description="Helical" evidence="8">
    <location>
        <begin position="392"/>
        <end position="411"/>
    </location>
</feature>
<feature type="region of interest" description="Disordered" evidence="9">
    <location>
        <begin position="203"/>
        <end position="223"/>
    </location>
</feature>
<feature type="transmembrane region" description="Helical" evidence="8">
    <location>
        <begin position="290"/>
        <end position="309"/>
    </location>
</feature>
<dbReference type="EMBL" id="NMUH01001838">
    <property type="protein sequence ID" value="MQL95813.1"/>
    <property type="molecule type" value="Genomic_DNA"/>
</dbReference>
<keyword evidence="3 8" id="KW-0813">Transport</keyword>
<evidence type="ECO:0000256" key="7">
    <source>
        <dbReference type="ARBA" id="ARBA00023136"/>
    </source>
</evidence>
<evidence type="ECO:0000256" key="4">
    <source>
        <dbReference type="ARBA" id="ARBA00022692"/>
    </source>
</evidence>
<gene>
    <name evidence="10" type="ORF">Taro_028479</name>
</gene>
<dbReference type="PANTHER" id="PTHR11040:SF35">
    <property type="entry name" value="ZINC TRANSPORTER 5"/>
    <property type="match status" value="1"/>
</dbReference>
<evidence type="ECO:0000256" key="5">
    <source>
        <dbReference type="ARBA" id="ARBA00022989"/>
    </source>
</evidence>
<protein>
    <submittedName>
        <fullName evidence="10">Uncharacterized protein</fullName>
    </submittedName>
</protein>
<feature type="transmembrane region" description="Helical" evidence="8">
    <location>
        <begin position="321"/>
        <end position="341"/>
    </location>
</feature>
<dbReference type="AlphaFoldDB" id="A0A843VUB3"/>
<dbReference type="OrthoDB" id="448280at2759"/>
<sequence>MFTPSQPSIAMAFKSPPPRPSSLPPTPVRPTFLLPSPPLCSLATAAMADSRKQPRVSLPMLFYICFLLSFPPLALAECDCGEEEDGDADKKGALKFKYIGIVVILLSSTMGILIPILGKKWPPLRPETNAFFLIKAFAAGVILATGMIHILPDAFESLTSPCLPKSPWQDFPFAAFVAMMTALLTLMIDTCATSYYQRVHSREAQSVNEGERNKDEEAAPAAGTGHMDLHTNVVHGHAHGAMLPNEQRSMPEHIRQRVVSQVLELGIVVHSVIIGISMGASVHPSTVRPLIGALCFHQFFEGMGLGGCIAQAKFNARATFIMALFFSLTTPVGIAVGIAITSRYDENSKTALMVEGLLDSASAGILIYMALVDLLAADFISPRMQRSGKLQLEAYTALLLGAGLMSVIAKWA</sequence>
<comment type="similarity">
    <text evidence="2 8">Belongs to the ZIP transporter (TC 2.A.5) family.</text>
</comment>
<dbReference type="GO" id="GO:0005385">
    <property type="term" value="F:zinc ion transmembrane transporter activity"/>
    <property type="evidence" value="ECO:0007669"/>
    <property type="project" value="InterPro"/>
</dbReference>
<reference evidence="10" key="1">
    <citation type="submission" date="2017-07" db="EMBL/GenBank/DDBJ databases">
        <title>Taro Niue Genome Assembly and Annotation.</title>
        <authorList>
            <person name="Atibalentja N."/>
            <person name="Keating K."/>
            <person name="Fields C.J."/>
        </authorList>
    </citation>
    <scope>NUCLEOTIDE SEQUENCE</scope>
    <source>
        <strain evidence="10">Niue_2</strain>
        <tissue evidence="10">Leaf</tissue>
    </source>
</reference>
<keyword evidence="5 8" id="KW-1133">Transmembrane helix</keyword>
<evidence type="ECO:0000256" key="1">
    <source>
        <dbReference type="ARBA" id="ARBA00004141"/>
    </source>
</evidence>
<feature type="transmembrane region" description="Helical" evidence="8">
    <location>
        <begin position="258"/>
        <end position="278"/>
    </location>
</feature>
<keyword evidence="7 8" id="KW-0472">Membrane</keyword>
<feature type="transmembrane region" description="Helical" evidence="8">
    <location>
        <begin position="96"/>
        <end position="118"/>
    </location>
</feature>
<name>A0A843VUB3_COLES</name>
<comment type="subcellular location">
    <subcellularLocation>
        <location evidence="1 8">Membrane</location>
        <topology evidence="1 8">Multi-pass membrane protein</topology>
    </subcellularLocation>
</comment>
<dbReference type="InterPro" id="IPR004698">
    <property type="entry name" value="Zn/Fe_permease_fun/pln"/>
</dbReference>
<feature type="transmembrane region" description="Helical" evidence="8">
    <location>
        <begin position="171"/>
        <end position="192"/>
    </location>
</feature>
<dbReference type="Proteomes" id="UP000652761">
    <property type="component" value="Unassembled WGS sequence"/>
</dbReference>
<evidence type="ECO:0000256" key="3">
    <source>
        <dbReference type="ARBA" id="ARBA00022448"/>
    </source>
</evidence>
<dbReference type="PANTHER" id="PTHR11040">
    <property type="entry name" value="ZINC/IRON TRANSPORTER"/>
    <property type="match status" value="1"/>
</dbReference>
<dbReference type="NCBIfam" id="TIGR00820">
    <property type="entry name" value="zip"/>
    <property type="match status" value="1"/>
</dbReference>
<evidence type="ECO:0000256" key="6">
    <source>
        <dbReference type="ARBA" id="ARBA00023065"/>
    </source>
</evidence>
<dbReference type="GO" id="GO:0005886">
    <property type="term" value="C:plasma membrane"/>
    <property type="evidence" value="ECO:0007669"/>
    <property type="project" value="TreeGrafter"/>
</dbReference>
<proteinExistence type="inferred from homology"/>
<comment type="caution">
    <text evidence="10">The sequence shown here is derived from an EMBL/GenBank/DDBJ whole genome shotgun (WGS) entry which is preliminary data.</text>
</comment>
<keyword evidence="11" id="KW-1185">Reference proteome</keyword>
<feature type="transmembrane region" description="Helical" evidence="8">
    <location>
        <begin position="361"/>
        <end position="380"/>
    </location>
</feature>
<dbReference type="Pfam" id="PF02535">
    <property type="entry name" value="Zip"/>
    <property type="match status" value="1"/>
</dbReference>
<evidence type="ECO:0000313" key="10">
    <source>
        <dbReference type="EMBL" id="MQL95813.1"/>
    </source>
</evidence>
<dbReference type="InterPro" id="IPR003689">
    <property type="entry name" value="ZIP"/>
</dbReference>
<organism evidence="10 11">
    <name type="scientific">Colocasia esculenta</name>
    <name type="common">Wild taro</name>
    <name type="synonym">Arum esculentum</name>
    <dbReference type="NCBI Taxonomy" id="4460"/>
    <lineage>
        <taxon>Eukaryota</taxon>
        <taxon>Viridiplantae</taxon>
        <taxon>Streptophyta</taxon>
        <taxon>Embryophyta</taxon>
        <taxon>Tracheophyta</taxon>
        <taxon>Spermatophyta</taxon>
        <taxon>Magnoliopsida</taxon>
        <taxon>Liliopsida</taxon>
        <taxon>Araceae</taxon>
        <taxon>Aroideae</taxon>
        <taxon>Colocasieae</taxon>
        <taxon>Colocasia</taxon>
    </lineage>
</organism>
<keyword evidence="4 8" id="KW-0812">Transmembrane</keyword>
<evidence type="ECO:0000256" key="9">
    <source>
        <dbReference type="SAM" id="MobiDB-lite"/>
    </source>
</evidence>
<evidence type="ECO:0000313" key="11">
    <source>
        <dbReference type="Proteomes" id="UP000652761"/>
    </source>
</evidence>
<feature type="transmembrane region" description="Helical" evidence="8">
    <location>
        <begin position="56"/>
        <end position="76"/>
    </location>
</feature>
<accession>A0A843VUB3</accession>
<evidence type="ECO:0000256" key="2">
    <source>
        <dbReference type="ARBA" id="ARBA00006939"/>
    </source>
</evidence>
<evidence type="ECO:0000256" key="8">
    <source>
        <dbReference type="RuleBase" id="RU362088"/>
    </source>
</evidence>
<comment type="caution">
    <text evidence="8">Lacks conserved residue(s) required for the propagation of feature annotation.</text>
</comment>
<keyword evidence="6 8" id="KW-0406">Ion transport</keyword>